<sequence length="109" mass="12180">MARKAMIRPVMGPPNLWAENGKGLLRSPPNGLEQIGGECPGSTRFYGLKMEKTGGEMSRIHQILWAEMERSAKKPPNGLEQNGGRNVQGSTRFMRLKMEKVHKEASQMD</sequence>
<reference evidence="2 3" key="1">
    <citation type="journal article" date="2019" name="Sci. Rep.">
        <title>Orb-weaving spider Araneus ventricosus genome elucidates the spidroin gene catalogue.</title>
        <authorList>
            <person name="Kono N."/>
            <person name="Nakamura H."/>
            <person name="Ohtoshi R."/>
            <person name="Moran D.A.P."/>
            <person name="Shinohara A."/>
            <person name="Yoshida Y."/>
            <person name="Fujiwara M."/>
            <person name="Mori M."/>
            <person name="Tomita M."/>
            <person name="Arakawa K."/>
        </authorList>
    </citation>
    <scope>NUCLEOTIDE SEQUENCE [LARGE SCALE GENOMIC DNA]</scope>
</reference>
<feature type="compositionally biased region" description="Polar residues" evidence="1">
    <location>
        <begin position="79"/>
        <end position="91"/>
    </location>
</feature>
<keyword evidence="3" id="KW-1185">Reference proteome</keyword>
<name>A0A4Y2VFH5_ARAVE</name>
<gene>
    <name evidence="2" type="ORF">AVEN_22883_1</name>
</gene>
<evidence type="ECO:0000313" key="2">
    <source>
        <dbReference type="EMBL" id="GBO24045.1"/>
    </source>
</evidence>
<proteinExistence type="predicted"/>
<dbReference type="AlphaFoldDB" id="A0A4Y2VFH5"/>
<dbReference type="EMBL" id="BGPR01047045">
    <property type="protein sequence ID" value="GBO24045.1"/>
    <property type="molecule type" value="Genomic_DNA"/>
</dbReference>
<dbReference type="Proteomes" id="UP000499080">
    <property type="component" value="Unassembled WGS sequence"/>
</dbReference>
<protein>
    <submittedName>
        <fullName evidence="2">Uncharacterized protein</fullName>
    </submittedName>
</protein>
<organism evidence="2 3">
    <name type="scientific">Araneus ventricosus</name>
    <name type="common">Orbweaver spider</name>
    <name type="synonym">Epeira ventricosa</name>
    <dbReference type="NCBI Taxonomy" id="182803"/>
    <lineage>
        <taxon>Eukaryota</taxon>
        <taxon>Metazoa</taxon>
        <taxon>Ecdysozoa</taxon>
        <taxon>Arthropoda</taxon>
        <taxon>Chelicerata</taxon>
        <taxon>Arachnida</taxon>
        <taxon>Araneae</taxon>
        <taxon>Araneomorphae</taxon>
        <taxon>Entelegynae</taxon>
        <taxon>Araneoidea</taxon>
        <taxon>Araneidae</taxon>
        <taxon>Araneus</taxon>
    </lineage>
</organism>
<comment type="caution">
    <text evidence="2">The sequence shown here is derived from an EMBL/GenBank/DDBJ whole genome shotgun (WGS) entry which is preliminary data.</text>
</comment>
<accession>A0A4Y2VFH5</accession>
<feature type="compositionally biased region" description="Basic and acidic residues" evidence="1">
    <location>
        <begin position="96"/>
        <end position="109"/>
    </location>
</feature>
<feature type="region of interest" description="Disordered" evidence="1">
    <location>
        <begin position="72"/>
        <end position="109"/>
    </location>
</feature>
<evidence type="ECO:0000256" key="1">
    <source>
        <dbReference type="SAM" id="MobiDB-lite"/>
    </source>
</evidence>
<evidence type="ECO:0000313" key="3">
    <source>
        <dbReference type="Proteomes" id="UP000499080"/>
    </source>
</evidence>